<keyword evidence="3" id="KW-0812">Transmembrane</keyword>
<protein>
    <submittedName>
        <fullName evidence="5">FHA domain-containing protein</fullName>
    </submittedName>
</protein>
<feature type="compositionally biased region" description="Pro residues" evidence="2">
    <location>
        <begin position="91"/>
        <end position="104"/>
    </location>
</feature>
<feature type="compositionally biased region" description="Gly residues" evidence="2">
    <location>
        <begin position="154"/>
        <end position="173"/>
    </location>
</feature>
<dbReference type="InterPro" id="IPR008984">
    <property type="entry name" value="SMAD_FHA_dom_sf"/>
</dbReference>
<dbReference type="PROSITE" id="PS50006">
    <property type="entry name" value="FHA_DOMAIN"/>
    <property type="match status" value="1"/>
</dbReference>
<name>A0ABT0K3U6_9ACTN</name>
<evidence type="ECO:0000313" key="6">
    <source>
        <dbReference type="Proteomes" id="UP001201873"/>
    </source>
</evidence>
<evidence type="ECO:0000256" key="2">
    <source>
        <dbReference type="SAM" id="MobiDB-lite"/>
    </source>
</evidence>
<evidence type="ECO:0000256" key="3">
    <source>
        <dbReference type="SAM" id="Phobius"/>
    </source>
</evidence>
<feature type="transmembrane region" description="Helical" evidence="3">
    <location>
        <begin position="185"/>
        <end position="208"/>
    </location>
</feature>
<evidence type="ECO:0000313" key="5">
    <source>
        <dbReference type="EMBL" id="MCK9878468.1"/>
    </source>
</evidence>
<feature type="domain" description="FHA" evidence="4">
    <location>
        <begin position="18"/>
        <end position="66"/>
    </location>
</feature>
<dbReference type="RefSeq" id="WP_248826600.1">
    <property type="nucleotide sequence ID" value="NZ_JALKFT010000035.1"/>
</dbReference>
<dbReference type="Pfam" id="PF00498">
    <property type="entry name" value="FHA"/>
    <property type="match status" value="1"/>
</dbReference>
<evidence type="ECO:0000256" key="1">
    <source>
        <dbReference type="ARBA" id="ARBA00022553"/>
    </source>
</evidence>
<keyword evidence="3" id="KW-0472">Membrane</keyword>
<keyword evidence="6" id="KW-1185">Reference proteome</keyword>
<organism evidence="5 6">
    <name type="scientific">Frankia umida</name>
    <dbReference type="NCBI Taxonomy" id="573489"/>
    <lineage>
        <taxon>Bacteria</taxon>
        <taxon>Bacillati</taxon>
        <taxon>Actinomycetota</taxon>
        <taxon>Actinomycetes</taxon>
        <taxon>Frankiales</taxon>
        <taxon>Frankiaceae</taxon>
        <taxon>Frankia</taxon>
    </lineage>
</organism>
<dbReference type="SMART" id="SM00240">
    <property type="entry name" value="FHA"/>
    <property type="match status" value="1"/>
</dbReference>
<dbReference type="EMBL" id="JALKFT010000035">
    <property type="protein sequence ID" value="MCK9878468.1"/>
    <property type="molecule type" value="Genomic_DNA"/>
</dbReference>
<evidence type="ECO:0000259" key="4">
    <source>
        <dbReference type="PROSITE" id="PS50006"/>
    </source>
</evidence>
<dbReference type="SUPFAM" id="SSF49879">
    <property type="entry name" value="SMAD/FHA domain"/>
    <property type="match status" value="1"/>
</dbReference>
<dbReference type="InterPro" id="IPR000253">
    <property type="entry name" value="FHA_dom"/>
</dbReference>
<reference evidence="5 6" key="1">
    <citation type="submission" date="2022-04" db="EMBL/GenBank/DDBJ databases">
        <title>Genome diversity in the genus Frankia.</title>
        <authorList>
            <person name="Carlos-Shanley C."/>
            <person name="Hahn D."/>
        </authorList>
    </citation>
    <scope>NUCLEOTIDE SEQUENCE [LARGE SCALE GENOMIC DNA]</scope>
    <source>
        <strain evidence="5 6">Ag45/Mut15</strain>
    </source>
</reference>
<proteinExistence type="predicted"/>
<gene>
    <name evidence="5" type="ORF">MXD59_22330</name>
</gene>
<sequence>MRIVTPSGEVVLEAERDHVIGRGRDCDVVMSDGRVSRRHLRLESTADGWLARDISSSGIWVDGSRASVVPLRGGEVRVRLGAADGPAVTLIPPPPPAPAAPPAPVRGAAAPFEPDVSDQETMLAGSGAPTGGLPRPPASAVGAPTGAQPVRVGGLAGAGAGGPAASGGAGPSAGSGSSAGSVAGWLKLVPTLVWLACVGFFLGALLALS</sequence>
<keyword evidence="3" id="KW-1133">Transmembrane helix</keyword>
<dbReference type="Proteomes" id="UP001201873">
    <property type="component" value="Unassembled WGS sequence"/>
</dbReference>
<accession>A0ABT0K3U6</accession>
<dbReference type="Gene3D" id="2.60.200.20">
    <property type="match status" value="1"/>
</dbReference>
<keyword evidence="1" id="KW-0597">Phosphoprotein</keyword>
<feature type="region of interest" description="Disordered" evidence="2">
    <location>
        <begin position="91"/>
        <end position="176"/>
    </location>
</feature>
<comment type="caution">
    <text evidence="5">The sequence shown here is derived from an EMBL/GenBank/DDBJ whole genome shotgun (WGS) entry which is preliminary data.</text>
</comment>